<keyword evidence="3" id="KW-1185">Reference proteome</keyword>
<accession>A0A1Y3P274</accession>
<feature type="compositionally biased region" description="Polar residues" evidence="1">
    <location>
        <begin position="386"/>
        <end position="397"/>
    </location>
</feature>
<protein>
    <submittedName>
        <fullName evidence="2">PhcA</fullName>
    </submittedName>
</protein>
<dbReference type="EMBL" id="LOHF01000007">
    <property type="protein sequence ID" value="OUM73920.1"/>
    <property type="molecule type" value="Genomic_DNA"/>
</dbReference>
<feature type="region of interest" description="Disordered" evidence="1">
    <location>
        <begin position="378"/>
        <end position="403"/>
    </location>
</feature>
<proteinExistence type="predicted"/>
<dbReference type="RefSeq" id="WP_087266593.1">
    <property type="nucleotide sequence ID" value="NZ_JBJGBV010000009.1"/>
</dbReference>
<name>A0A1Y3P274_9PSED</name>
<dbReference type="InterPro" id="IPR010816">
    <property type="entry name" value="Het-C"/>
</dbReference>
<evidence type="ECO:0000313" key="3">
    <source>
        <dbReference type="Proteomes" id="UP000195440"/>
    </source>
</evidence>
<comment type="caution">
    <text evidence="2">The sequence shown here is derived from an EMBL/GenBank/DDBJ whole genome shotgun (WGS) entry which is preliminary data.</text>
</comment>
<reference evidence="2 3" key="1">
    <citation type="journal article" date="2017" name="Syst. Appl. Microbiol.">
        <title>Pseudomonas caspiana sp. nov., a citrus pathogen in the Pseudomonas syringae phylogenetic group.</title>
        <authorList>
            <person name="Busquets A."/>
            <person name="Gomila M."/>
            <person name="Beiki F."/>
            <person name="Mulet M."/>
            <person name="Rahimian H."/>
            <person name="Garcia-Valdes E."/>
            <person name="Lalucat J."/>
        </authorList>
    </citation>
    <scope>NUCLEOTIDE SEQUENCE [LARGE SCALE GENOMIC DNA]</scope>
    <source>
        <strain evidence="2 3">FBF102</strain>
    </source>
</reference>
<organism evidence="2 3">
    <name type="scientific">Pseudomonas caspiana</name>
    <dbReference type="NCBI Taxonomy" id="1451454"/>
    <lineage>
        <taxon>Bacteria</taxon>
        <taxon>Pseudomonadati</taxon>
        <taxon>Pseudomonadota</taxon>
        <taxon>Gammaproteobacteria</taxon>
        <taxon>Pseudomonadales</taxon>
        <taxon>Pseudomonadaceae</taxon>
        <taxon>Pseudomonas</taxon>
    </lineage>
</organism>
<evidence type="ECO:0000256" key="1">
    <source>
        <dbReference type="SAM" id="MobiDB-lite"/>
    </source>
</evidence>
<sequence length="533" mass="59371">MTPSTSINTHRSTVPAHLLQEVDIDFDTFDPASPPSARFEAGRGSERKDTHGSIEAVLREAGFIEREVHAIYFGNWLRDYSQLLDPKIVRASNMPKSFPDLLSRHALTQIVDVLAVREFTDLMAHYRERFRVTPERLGVYRPSEHIDNPKTVNPGSFDPTDRDADFEPWVLADDVVVGVDPESSMKRYLQRSANFMESELGTAVLAGRASTDGLRALGSALHVLEDFFAHSNFVELSLIKMGHKDVLPWTSRTDCKHGLPLVTGSFGSTDAIASLAAPLGKILFSTKETNFAPIKPGVRTERDEIILILLREHPDKDYLKAYDVFLNARDSWADLPYSEYVQAVNHYLAWPGRAAGNAFASVMQGLFTILGNSIGNAQTRFDDDPNTSGSTDPSHSQLAKDHAEHPLHGLAARLAREAVLNIGRQILEQWRSPAANIDVAKLATDYFKHPMDSSWQDDTVKKWAQGNPQSVQMAASKTTLDNVALEQAKRSIDQLENFHKEGGSFLENFLTEKNPLLQLWKQTPIGSFLGGKR</sequence>
<evidence type="ECO:0000313" key="2">
    <source>
        <dbReference type="EMBL" id="OUM73920.1"/>
    </source>
</evidence>
<dbReference type="PANTHER" id="PTHR14905">
    <property type="entry name" value="NG37"/>
    <property type="match status" value="1"/>
</dbReference>
<dbReference type="PANTHER" id="PTHR14905:SF7">
    <property type="entry name" value="VON WILLEBRAND FACTOR A DOMAIN-CONTAINING PROTEIN 7"/>
    <property type="match status" value="1"/>
</dbReference>
<dbReference type="AlphaFoldDB" id="A0A1Y3P274"/>
<dbReference type="Proteomes" id="UP000195440">
    <property type="component" value="Unassembled WGS sequence"/>
</dbReference>
<dbReference type="Pfam" id="PF07217">
    <property type="entry name" value="Het-C"/>
    <property type="match status" value="2"/>
</dbReference>
<dbReference type="OrthoDB" id="6717961at2"/>
<dbReference type="InterPro" id="IPR052577">
    <property type="entry name" value="VWA7"/>
</dbReference>
<gene>
    <name evidence="2" type="ORF">AUC60_10755</name>
</gene>